<protein>
    <submittedName>
        <fullName evidence="2">Aminoglycoside phosphotransferase (APT) family kinase protein</fullName>
    </submittedName>
</protein>
<keyword evidence="3" id="KW-1185">Reference proteome</keyword>
<feature type="domain" description="Aminoglycoside phosphotransferase" evidence="1">
    <location>
        <begin position="38"/>
        <end position="255"/>
    </location>
</feature>
<evidence type="ECO:0000313" key="2">
    <source>
        <dbReference type="EMBL" id="MDQ0645442.1"/>
    </source>
</evidence>
<organism evidence="2 3">
    <name type="scientific">Microbacterium murale</name>
    <dbReference type="NCBI Taxonomy" id="1081040"/>
    <lineage>
        <taxon>Bacteria</taxon>
        <taxon>Bacillati</taxon>
        <taxon>Actinomycetota</taxon>
        <taxon>Actinomycetes</taxon>
        <taxon>Micrococcales</taxon>
        <taxon>Microbacteriaceae</taxon>
        <taxon>Microbacterium</taxon>
    </lineage>
</organism>
<evidence type="ECO:0000259" key="1">
    <source>
        <dbReference type="Pfam" id="PF01636"/>
    </source>
</evidence>
<dbReference type="RefSeq" id="WP_307363723.1">
    <property type="nucleotide sequence ID" value="NZ_JAUSXK010000001.1"/>
</dbReference>
<dbReference type="Proteomes" id="UP001239085">
    <property type="component" value="Unassembled WGS sequence"/>
</dbReference>
<accession>A0ABU0PES2</accession>
<dbReference type="Gene3D" id="3.90.1200.10">
    <property type="match status" value="1"/>
</dbReference>
<dbReference type="InterPro" id="IPR051678">
    <property type="entry name" value="AGP_Transferase"/>
</dbReference>
<dbReference type="GO" id="GO:0016301">
    <property type="term" value="F:kinase activity"/>
    <property type="evidence" value="ECO:0007669"/>
    <property type="project" value="UniProtKB-KW"/>
</dbReference>
<dbReference type="PANTHER" id="PTHR21310:SF42">
    <property type="entry name" value="BIFUNCTIONAL AAC_APH"/>
    <property type="match status" value="1"/>
</dbReference>
<proteinExistence type="predicted"/>
<name>A0ABU0PES2_9MICO</name>
<sequence>MKMHPDQLHVDEQIVRELIAEQFPQWRSESVRHVAGAGTVNAIYRIGENFAVRFPLNPGEPEVLSEALVKEAEAMDELAAACPVPTPVHVAHGRPGHGYPMPWSVQSWLPGSVATPDGLAHSSHFAKDLVVLIRALREADTSGRHFAGTGRGGDLRDSDGWMETCFQESTGLLPVDELRAMWERFRLLPDSGPDRMTHGDLIPGNLLVAGERLSGVLDGGGFSPADPALDLVAGWHMLDRDGRSVLREGLGVGTTEWWRGAAWAFQQAMGLVWYYRDSNPDMSALGRSTLARILSDPELSSEDRRPTHSS</sequence>
<dbReference type="EMBL" id="JAUSXK010000001">
    <property type="protein sequence ID" value="MDQ0645442.1"/>
    <property type="molecule type" value="Genomic_DNA"/>
</dbReference>
<dbReference type="PANTHER" id="PTHR21310">
    <property type="entry name" value="AMINOGLYCOSIDE PHOSPHOTRANSFERASE-RELATED-RELATED"/>
    <property type="match status" value="1"/>
</dbReference>
<keyword evidence="2" id="KW-0808">Transferase</keyword>
<comment type="caution">
    <text evidence="2">The sequence shown here is derived from an EMBL/GenBank/DDBJ whole genome shotgun (WGS) entry which is preliminary data.</text>
</comment>
<evidence type="ECO:0000313" key="3">
    <source>
        <dbReference type="Proteomes" id="UP001239085"/>
    </source>
</evidence>
<keyword evidence="2" id="KW-0418">Kinase</keyword>
<dbReference type="CDD" id="cd05155">
    <property type="entry name" value="APH_ChoK_like_1"/>
    <property type="match status" value="1"/>
</dbReference>
<dbReference type="InterPro" id="IPR011009">
    <property type="entry name" value="Kinase-like_dom_sf"/>
</dbReference>
<dbReference type="InterPro" id="IPR002575">
    <property type="entry name" value="Aminoglycoside_PTrfase"/>
</dbReference>
<reference evidence="2 3" key="1">
    <citation type="submission" date="2023-07" db="EMBL/GenBank/DDBJ databases">
        <title>Comparative genomics of wheat-associated soil bacteria to identify genetic determinants of phenazine resistance.</title>
        <authorList>
            <person name="Mouncey N."/>
        </authorList>
    </citation>
    <scope>NUCLEOTIDE SEQUENCE [LARGE SCALE GENOMIC DNA]</scope>
    <source>
        <strain evidence="2 3">W2I7</strain>
    </source>
</reference>
<dbReference type="Gene3D" id="3.30.200.20">
    <property type="entry name" value="Phosphorylase Kinase, domain 1"/>
    <property type="match status" value="1"/>
</dbReference>
<gene>
    <name evidence="2" type="ORF">QFZ46_003602</name>
</gene>
<dbReference type="SUPFAM" id="SSF56112">
    <property type="entry name" value="Protein kinase-like (PK-like)"/>
    <property type="match status" value="1"/>
</dbReference>
<dbReference type="Pfam" id="PF01636">
    <property type="entry name" value="APH"/>
    <property type="match status" value="1"/>
</dbReference>